<dbReference type="PANTHER" id="PTHR24148">
    <property type="entry name" value="ANKYRIN REPEAT DOMAIN-CONTAINING PROTEIN 39 HOMOLOG-RELATED"/>
    <property type="match status" value="1"/>
</dbReference>
<proteinExistence type="predicted"/>
<protein>
    <submittedName>
        <fullName evidence="2">HET domain protein</fullName>
    </submittedName>
</protein>
<feature type="domain" description="Heterokaryon incompatibility" evidence="1">
    <location>
        <begin position="47"/>
        <end position="181"/>
    </location>
</feature>
<dbReference type="Pfam" id="PF06985">
    <property type="entry name" value="HET"/>
    <property type="match status" value="1"/>
</dbReference>
<evidence type="ECO:0000313" key="2">
    <source>
        <dbReference type="EMBL" id="KAK4177155.1"/>
    </source>
</evidence>
<dbReference type="InterPro" id="IPR010730">
    <property type="entry name" value="HET"/>
</dbReference>
<comment type="caution">
    <text evidence="2">The sequence shown here is derived from an EMBL/GenBank/DDBJ whole genome shotgun (WGS) entry which is preliminary data.</text>
</comment>
<reference evidence="2" key="2">
    <citation type="submission" date="2023-05" db="EMBL/GenBank/DDBJ databases">
        <authorList>
            <consortium name="Lawrence Berkeley National Laboratory"/>
            <person name="Steindorff A."/>
            <person name="Hensen N."/>
            <person name="Bonometti L."/>
            <person name="Westerberg I."/>
            <person name="Brannstrom I.O."/>
            <person name="Guillou S."/>
            <person name="Cros-Aarteil S."/>
            <person name="Calhoun S."/>
            <person name="Haridas S."/>
            <person name="Kuo A."/>
            <person name="Mondo S."/>
            <person name="Pangilinan J."/>
            <person name="Riley R."/>
            <person name="Labutti K."/>
            <person name="Andreopoulos B."/>
            <person name="Lipzen A."/>
            <person name="Chen C."/>
            <person name="Yanf M."/>
            <person name="Daum C."/>
            <person name="Ng V."/>
            <person name="Clum A."/>
            <person name="Ohm R."/>
            <person name="Martin F."/>
            <person name="Silar P."/>
            <person name="Natvig D."/>
            <person name="Lalanne C."/>
            <person name="Gautier V."/>
            <person name="Ament-Velasquez S.L."/>
            <person name="Kruys A."/>
            <person name="Hutchinson M.I."/>
            <person name="Powell A.J."/>
            <person name="Barry K."/>
            <person name="Miller A.N."/>
            <person name="Grigoriev I.V."/>
            <person name="Debuchy R."/>
            <person name="Gladieux P."/>
            <person name="Thoren M.H."/>
            <person name="Johannesson H."/>
        </authorList>
    </citation>
    <scope>NUCLEOTIDE SEQUENCE</scope>
    <source>
        <strain evidence="2">CBS 892.96</strain>
    </source>
</reference>
<dbReference type="EMBL" id="MU866173">
    <property type="protein sequence ID" value="KAK4177155.1"/>
    <property type="molecule type" value="Genomic_DNA"/>
</dbReference>
<evidence type="ECO:0000259" key="1">
    <source>
        <dbReference type="Pfam" id="PF06985"/>
    </source>
</evidence>
<reference evidence="2" key="1">
    <citation type="journal article" date="2023" name="Mol. Phylogenet. Evol.">
        <title>Genome-scale phylogeny and comparative genomics of the fungal order Sordariales.</title>
        <authorList>
            <person name="Hensen N."/>
            <person name="Bonometti L."/>
            <person name="Westerberg I."/>
            <person name="Brannstrom I.O."/>
            <person name="Guillou S."/>
            <person name="Cros-Aarteil S."/>
            <person name="Calhoun S."/>
            <person name="Haridas S."/>
            <person name="Kuo A."/>
            <person name="Mondo S."/>
            <person name="Pangilinan J."/>
            <person name="Riley R."/>
            <person name="LaButti K."/>
            <person name="Andreopoulos B."/>
            <person name="Lipzen A."/>
            <person name="Chen C."/>
            <person name="Yan M."/>
            <person name="Daum C."/>
            <person name="Ng V."/>
            <person name="Clum A."/>
            <person name="Steindorff A."/>
            <person name="Ohm R.A."/>
            <person name="Martin F."/>
            <person name="Silar P."/>
            <person name="Natvig D.O."/>
            <person name="Lalanne C."/>
            <person name="Gautier V."/>
            <person name="Ament-Velasquez S.L."/>
            <person name="Kruys A."/>
            <person name="Hutchinson M.I."/>
            <person name="Powell A.J."/>
            <person name="Barry K."/>
            <person name="Miller A.N."/>
            <person name="Grigoriev I.V."/>
            <person name="Debuchy R."/>
            <person name="Gladieux P."/>
            <person name="Hiltunen Thoren M."/>
            <person name="Johannesson H."/>
        </authorList>
    </citation>
    <scope>NUCLEOTIDE SEQUENCE</scope>
    <source>
        <strain evidence="2">CBS 892.96</strain>
    </source>
</reference>
<name>A0AAN6W8W3_9PEZI</name>
<accession>A0AAN6W8W3</accession>
<dbReference type="Proteomes" id="UP001302321">
    <property type="component" value="Unassembled WGS sequence"/>
</dbReference>
<dbReference type="InterPro" id="IPR052895">
    <property type="entry name" value="HetReg/Transcr_Mod"/>
</dbReference>
<organism evidence="2 3">
    <name type="scientific">Triangularia setosa</name>
    <dbReference type="NCBI Taxonomy" id="2587417"/>
    <lineage>
        <taxon>Eukaryota</taxon>
        <taxon>Fungi</taxon>
        <taxon>Dikarya</taxon>
        <taxon>Ascomycota</taxon>
        <taxon>Pezizomycotina</taxon>
        <taxon>Sordariomycetes</taxon>
        <taxon>Sordariomycetidae</taxon>
        <taxon>Sordariales</taxon>
        <taxon>Podosporaceae</taxon>
        <taxon>Triangularia</taxon>
    </lineage>
</organism>
<feature type="non-terminal residue" evidence="2">
    <location>
        <position position="341"/>
    </location>
</feature>
<dbReference type="AlphaFoldDB" id="A0AAN6W8W3"/>
<sequence>MTTTYFRYRPIDQSVVQIRVLTLRPGSYDDPISCELTHYRLDQANDFEALSYCWGDPTPSHQVFIGTGSLMVTKSAHSALRHLRLKDRYRRIWIDAICINQADRDERSHQVKYMGQIFKGASRVLAWLGPASPGSAKAIDLVRAVSARSPMKPAIEVWHAVQAFRDLMERPFWSRTWILQEIICPERAPLIGCGTQWDDWGTWASANPVDMGVELEEVLNPKSSILGRQTMETYTRAFEIFSGINYLRDLASELHHHHNGQGITNLNEVLTMSINSNCSDIRDHVFAIVGMIHLDGIPATIQPPKPDYNKTVRQVYSEITKFAIESDQTLLILYLRTHRKT</sequence>
<keyword evidence="3" id="KW-1185">Reference proteome</keyword>
<evidence type="ECO:0000313" key="3">
    <source>
        <dbReference type="Proteomes" id="UP001302321"/>
    </source>
</evidence>
<dbReference type="PANTHER" id="PTHR24148:SF73">
    <property type="entry name" value="HET DOMAIN PROTEIN (AFU_ORTHOLOGUE AFUA_8G01020)"/>
    <property type="match status" value="1"/>
</dbReference>
<gene>
    <name evidence="2" type="ORF">QBC36DRAFT_171660</name>
</gene>